<dbReference type="OrthoDB" id="2137849at2"/>
<name>A0A224X798_9LACT</name>
<dbReference type="Proteomes" id="UP000218689">
    <property type="component" value="Unassembled WGS sequence"/>
</dbReference>
<gene>
    <name evidence="3" type="ORF">RsY01_919</name>
</gene>
<proteinExistence type="predicted"/>
<keyword evidence="4" id="KW-1185">Reference proteome</keyword>
<evidence type="ECO:0000259" key="2">
    <source>
        <dbReference type="Pfam" id="PF10145"/>
    </source>
</evidence>
<feature type="domain" description="Phage tail tape measure protein" evidence="2">
    <location>
        <begin position="201"/>
        <end position="422"/>
    </location>
</feature>
<dbReference type="EMBL" id="BEDT01000002">
    <property type="protein sequence ID" value="GAX47320.1"/>
    <property type="molecule type" value="Genomic_DNA"/>
</dbReference>
<dbReference type="InterPro" id="IPR010090">
    <property type="entry name" value="Phage_tape_meas"/>
</dbReference>
<dbReference type="RefSeq" id="WP_094784378.1">
    <property type="nucleotide sequence ID" value="NZ_BEDT01000002.1"/>
</dbReference>
<evidence type="ECO:0000313" key="3">
    <source>
        <dbReference type="EMBL" id="GAX47320.1"/>
    </source>
</evidence>
<evidence type="ECO:0000313" key="4">
    <source>
        <dbReference type="Proteomes" id="UP000218689"/>
    </source>
</evidence>
<dbReference type="NCBIfam" id="TIGR01760">
    <property type="entry name" value="tape_meas_TP901"/>
    <property type="match status" value="2"/>
</dbReference>
<sequence length="1426" mass="152523">MGAHDPLGSMVVKLGLDSSSFGDSLSAANRATKYFVNEVKALDNVMKLTGKSSDGLSAKQKSLSNAIKSQSKVLETLKADFKNAEPGTAKYENLANKIQVANTKMASFEAQIKTTTKQLAAEHWYTGGIEKVGDVTQKIGNKIADAGDKMKPISTALTAGFVLSTKKALDFEGQMNTIKSLLADTIPTAEGLTKATREMGEKSKGWAKQYGLSTTEINHGMEELIKKGFDMNQTIDAMPALLDASKASGDDFGTVMDSASSILQQFGLKAKDTGRVTDTLTFVANKTSSGFSDLGEAMKYVGPVAKTTGNTLEDTAAAIGILSDNGILGTAAGTALRSSMLKLSQVSTKKAVEQFSNLMDVAGKGAQPLAKAWEESIPIIQRAKDRYTEVINLGGTKKQIKDAEDGITSAYGGIKKAFEKLSFADQIVSLQGMKKEWIASGHSAQDFNGIIKTMVGTESFTAMSVLIDKGGDAIKNLSKETRGATGYTKNLADELSKSSKNGVDKFKASLEVLQINVGQKLLPALNPLLKFANDMIDKFSRLDSGTQNLIVGAGLATAIAYPLLNVIGGTISKIGLLVTGIGKMNTAIKAASMTRSLTKELTGMASGASAAESALAGTTTKTGLLAKAIPFLTNPITLAVGGTALLAGGLVYLSQKQDEARRETEKWGSKLSTTADNELTNFKGKVDNTKDAIDKFEAGATTAEKVGQAFADMYNNIKTAAQEADTRIEKAAGRLGLTDEQIAKGKEANAQYVKNAEIMSDQVIAIYQKHNNDSSQLTAAEKEIVVNNQKEMIDAQLNLMKLSSSEKKNVMVALNGDISQLNRTQLESATKHLETLMSKENSAYKKEKDDLKTALDSKMLTQAEYDAKAAVARDQHNAVMESYGTKYLASMNALDRAMQASGIDKTATGIWQKTRDTLNKYGDGMYDRIIAKSNEAGKAVSASSGMIAQYSSDMSADGKAASDQWNALIFDSKTGELKQNANDEISKAIQAEGGWNQMQFILKNANLDTNARETIAKAMIANGQWEKLKPEEKDLIFKNEAGMKAIYDSKEMLATWTAMPDSIKKMLANNKDFMEKSDTATKEINDWNKLSTKEQELRAKNATKPNVLDAQNTINSLTGLQVDLTASNKTKPEKDAAQGTVNSMYGKKVDLSAANKTKPEKDAAQGTVNSLFGKTVGLFATNLAGQGKGEAQGTVNSLFGKTVGLFSDNLARGGKDAAQGTIDSLTRGPVSLLATDNTGVGIADANRNLSNNLPAEKNIVLNFLSGGIKLERGTNYHNGGVAMVNDQKGGLYKEMITLPNGQSFVPEGRNVLLDLPRGSKVLTARKTAPLIPKYAKGVGPQKIPANAQIFRDMARVESVTSQSETSLNVNVDNKEVLQKLDDMIQVMLRMLGKNMDVYMDGGKVGEILDVINSKKQKRHGLVGGGL</sequence>
<reference evidence="4" key="1">
    <citation type="submission" date="2017-08" db="EMBL/GenBank/DDBJ databases">
        <title>Draft genome sequence of Lactococcus sp. strain Rs-Y01, isolated from the gut of the lower termite Reticulitermes speratus.</title>
        <authorList>
            <person name="Ohkuma M."/>
            <person name="Yuki M."/>
        </authorList>
    </citation>
    <scope>NUCLEOTIDE SEQUENCE [LARGE SCALE GENOMIC DNA]</scope>
    <source>
        <strain evidence="4">Rs-Y01</strain>
    </source>
</reference>
<dbReference type="PANTHER" id="PTHR37813">
    <property type="entry name" value="FELS-2 PROPHAGE PROTEIN"/>
    <property type="match status" value="1"/>
</dbReference>
<dbReference type="Pfam" id="PF10145">
    <property type="entry name" value="PhageMin_Tail"/>
    <property type="match status" value="1"/>
</dbReference>
<dbReference type="PANTHER" id="PTHR37813:SF1">
    <property type="entry name" value="FELS-2 PROPHAGE PROTEIN"/>
    <property type="match status" value="1"/>
</dbReference>
<comment type="caution">
    <text evidence="3">The sequence shown here is derived from an EMBL/GenBank/DDBJ whole genome shotgun (WGS) entry which is preliminary data.</text>
</comment>
<accession>A0A224X798</accession>
<protein>
    <recommendedName>
        <fullName evidence="2">Phage tail tape measure protein domain-containing protein</fullName>
    </recommendedName>
</protein>
<evidence type="ECO:0000256" key="1">
    <source>
        <dbReference type="ARBA" id="ARBA00022612"/>
    </source>
</evidence>
<organism evidence="3 4">
    <name type="scientific">Pseudolactococcus reticulitermitis</name>
    <dbReference type="NCBI Taxonomy" id="2025039"/>
    <lineage>
        <taxon>Bacteria</taxon>
        <taxon>Bacillati</taxon>
        <taxon>Bacillota</taxon>
        <taxon>Bacilli</taxon>
        <taxon>Lactobacillales</taxon>
        <taxon>Streptococcaceae</taxon>
        <taxon>Pseudolactococcus</taxon>
    </lineage>
</organism>
<keyword evidence="1" id="KW-1188">Viral release from host cell</keyword>